<name>A0A4Z1B2H2_9STAP</name>
<dbReference type="RefSeq" id="WP_126565832.1">
    <property type="nucleotide sequence ID" value="NZ_BMCY01000002.1"/>
</dbReference>
<keyword evidence="2" id="KW-0808">Transferase</keyword>
<sequence length="254" mass="29020">MGTISMKNIAQEGQLYLEDKQKLIYLTPSQPLKYDTNKWVYKTLPTLEQWHQDMAQQFKLHKQQSSNHLAFTFPENESLNPTWLSEIKKAGFQLGVLELYIIDGTELAQFKRRPDITIRRVDVNNIEDYLAIYRSFALPYGEAFANESVNSTRETILNKEDTVSRCVAYLEGKAVGTVDVIETEETVEIDSFGVLEGHQRQGIGTTMQSYIGDIAGARPVILVADGEDTAKDMYIKQGYIYQSFIYHIVKEDVE</sequence>
<organism evidence="2 3">
    <name type="scientific">Staphylococcus pragensis</name>
    <dbReference type="NCBI Taxonomy" id="1611836"/>
    <lineage>
        <taxon>Bacteria</taxon>
        <taxon>Bacillati</taxon>
        <taxon>Bacillota</taxon>
        <taxon>Bacilli</taxon>
        <taxon>Bacillales</taxon>
        <taxon>Staphylococcaceae</taxon>
        <taxon>Staphylococcus</taxon>
    </lineage>
</organism>
<dbReference type="Gene3D" id="3.40.630.30">
    <property type="match status" value="1"/>
</dbReference>
<evidence type="ECO:0000313" key="2">
    <source>
        <dbReference type="EMBL" id="TGN27623.1"/>
    </source>
</evidence>
<comment type="caution">
    <text evidence="2">The sequence shown here is derived from an EMBL/GenBank/DDBJ whole genome shotgun (WGS) entry which is preliminary data.</text>
</comment>
<dbReference type="Pfam" id="PF00583">
    <property type="entry name" value="Acetyltransf_1"/>
    <property type="match status" value="1"/>
</dbReference>
<feature type="domain" description="N-acetyltransferase" evidence="1">
    <location>
        <begin position="116"/>
        <end position="254"/>
    </location>
</feature>
<evidence type="ECO:0000313" key="3">
    <source>
        <dbReference type="Proteomes" id="UP000297459"/>
    </source>
</evidence>
<dbReference type="GO" id="GO:0016747">
    <property type="term" value="F:acyltransferase activity, transferring groups other than amino-acyl groups"/>
    <property type="evidence" value="ECO:0007669"/>
    <property type="project" value="InterPro"/>
</dbReference>
<reference evidence="2 3" key="1">
    <citation type="submission" date="2019-04" db="EMBL/GenBank/DDBJ databases">
        <title>Genomic characterization of Staphylococcus petrasii strains.</title>
        <authorList>
            <person name="Vrbovska V."/>
            <person name="Kovarovic V."/>
            <person name="Maslanova I."/>
            <person name="Indrakova A."/>
            <person name="Petras P."/>
            <person name="Sedo O."/>
            <person name="Svec P."/>
            <person name="Fisarova L."/>
            <person name="Sedlacek I."/>
            <person name="Doskar J."/>
            <person name="Pantucek R."/>
        </authorList>
    </citation>
    <scope>NUCLEOTIDE SEQUENCE [LARGE SCALE GENOMIC DNA]</scope>
    <source>
        <strain evidence="2 3">CCM 8529</strain>
    </source>
</reference>
<proteinExistence type="predicted"/>
<evidence type="ECO:0000259" key="1">
    <source>
        <dbReference type="PROSITE" id="PS51186"/>
    </source>
</evidence>
<dbReference type="Pfam" id="PF18467">
    <property type="entry name" value="DUF5613"/>
    <property type="match status" value="1"/>
</dbReference>
<accession>A0A4Z1B2H2</accession>
<dbReference type="InterPro" id="IPR016181">
    <property type="entry name" value="Acyl_CoA_acyltransferase"/>
</dbReference>
<dbReference type="InterPro" id="IPR000182">
    <property type="entry name" value="GNAT_dom"/>
</dbReference>
<dbReference type="AlphaFoldDB" id="A0A4Z1B2H2"/>
<dbReference type="EMBL" id="SRPJ01000002">
    <property type="protein sequence ID" value="TGN27623.1"/>
    <property type="molecule type" value="Genomic_DNA"/>
</dbReference>
<dbReference type="InterPro" id="IPR040549">
    <property type="entry name" value="DUF5613"/>
</dbReference>
<gene>
    <name evidence="2" type="ORF">E2558_07180</name>
</gene>
<keyword evidence="3" id="KW-1185">Reference proteome</keyword>
<dbReference type="PROSITE" id="PS51186">
    <property type="entry name" value="GNAT"/>
    <property type="match status" value="1"/>
</dbReference>
<dbReference type="Proteomes" id="UP000297459">
    <property type="component" value="Unassembled WGS sequence"/>
</dbReference>
<protein>
    <submittedName>
        <fullName evidence="2">GNAT family N-acetyltransferase</fullName>
    </submittedName>
</protein>
<dbReference type="CDD" id="cd04301">
    <property type="entry name" value="NAT_SF"/>
    <property type="match status" value="1"/>
</dbReference>
<dbReference type="SUPFAM" id="SSF55729">
    <property type="entry name" value="Acyl-CoA N-acyltransferases (Nat)"/>
    <property type="match status" value="1"/>
</dbReference>